<keyword evidence="4" id="KW-0408">Iron</keyword>
<organism evidence="8 9">
    <name type="scientific">Candidatus Abyssobacteria bacterium SURF_17</name>
    <dbReference type="NCBI Taxonomy" id="2093361"/>
    <lineage>
        <taxon>Bacteria</taxon>
        <taxon>Pseudomonadati</taxon>
        <taxon>Candidatus Hydrogenedentota</taxon>
        <taxon>Candidatus Abyssobacteria</taxon>
    </lineage>
</organism>
<evidence type="ECO:0000256" key="1">
    <source>
        <dbReference type="ARBA" id="ARBA00022485"/>
    </source>
</evidence>
<evidence type="ECO:0000256" key="4">
    <source>
        <dbReference type="ARBA" id="ARBA00023004"/>
    </source>
</evidence>
<dbReference type="SUPFAM" id="SSF46548">
    <property type="entry name" value="alpha-helical ferredoxin"/>
    <property type="match status" value="1"/>
</dbReference>
<feature type="domain" description="Cysteine-rich" evidence="6">
    <location>
        <begin position="146"/>
        <end position="227"/>
    </location>
</feature>
<dbReference type="Pfam" id="PF02754">
    <property type="entry name" value="CCG"/>
    <property type="match status" value="2"/>
</dbReference>
<dbReference type="GO" id="GO:0051539">
    <property type="term" value="F:4 iron, 4 sulfur cluster binding"/>
    <property type="evidence" value="ECO:0007669"/>
    <property type="project" value="UniProtKB-KW"/>
</dbReference>
<evidence type="ECO:0000256" key="5">
    <source>
        <dbReference type="ARBA" id="ARBA00023014"/>
    </source>
</evidence>
<keyword evidence="3" id="KW-0560">Oxidoreductase</keyword>
<dbReference type="PANTHER" id="PTHR43255:SF1">
    <property type="entry name" value="IRON-SULFUR-BINDING OXIDOREDUCTASE FADF-RELATED"/>
    <property type="match status" value="1"/>
</dbReference>
<gene>
    <name evidence="8" type="ORF">C4532_00210</name>
</gene>
<dbReference type="InterPro" id="IPR004017">
    <property type="entry name" value="Cys_rich_dom"/>
</dbReference>
<dbReference type="Proteomes" id="UP000285961">
    <property type="component" value="Unassembled WGS sequence"/>
</dbReference>
<protein>
    <submittedName>
        <fullName evidence="8">(Fe-S)-binding protein</fullName>
    </submittedName>
</protein>
<feature type="domain" description="4Fe-4S ferredoxin-type" evidence="7">
    <location>
        <begin position="7"/>
        <end position="79"/>
    </location>
</feature>
<evidence type="ECO:0000259" key="6">
    <source>
        <dbReference type="Pfam" id="PF02754"/>
    </source>
</evidence>
<dbReference type="EMBL" id="QZKI01000001">
    <property type="protein sequence ID" value="RJP75684.1"/>
    <property type="molecule type" value="Genomic_DNA"/>
</dbReference>
<keyword evidence="1" id="KW-0004">4Fe-4S</keyword>
<evidence type="ECO:0000313" key="8">
    <source>
        <dbReference type="EMBL" id="RJP75684.1"/>
    </source>
</evidence>
<proteinExistence type="predicted"/>
<reference evidence="8 9" key="1">
    <citation type="journal article" date="2017" name="ISME J.">
        <title>Energy and carbon metabolisms in a deep terrestrial subsurface fluid microbial community.</title>
        <authorList>
            <person name="Momper L."/>
            <person name="Jungbluth S.P."/>
            <person name="Lee M.D."/>
            <person name="Amend J.P."/>
        </authorList>
    </citation>
    <scope>NUCLEOTIDE SEQUENCE [LARGE SCALE GENOMIC DNA]</scope>
    <source>
        <strain evidence="8">SURF_17</strain>
    </source>
</reference>
<dbReference type="PANTHER" id="PTHR43255">
    <property type="entry name" value="IRON-SULFUR-BINDING OXIDOREDUCTASE FADF-RELATED-RELATED"/>
    <property type="match status" value="1"/>
</dbReference>
<sequence length="389" mass="43493">MEYADIIHRCFRCGYCKFTREYQDFNCPTYRKFWFETYSPGGRMWLLRAWLNGEVQSSKRMAEIFYSCVTCGNCVEHCALDFRDNLVDIFVAARGEMVEKGLVLPPVRDYLKNIRIHGNPYKEPQQERARWADGLGIEQYAGQEYLLYIGCVGSYDERGTKIARAVASVLKKTGLSAGILGNKEPCDGNEVRLLGESELFQEMARQNITMFKELGVKKIVTLSPHSYNAFKNEYRELDGNFEVLHYTEALNRLVEEGKVSFSGLNETVTYHDPCYLGRHNDVFDAPRNILRAIPGLALAEMSKIKKNALCCGGGGGNFFTDIIGSGEGAPGRDRIREALETGAKAVATACPQCAKMLEDAAKAEGVEDRIKVMDIAEIVEAAGMRTAAD</sequence>
<dbReference type="GO" id="GO:0005886">
    <property type="term" value="C:plasma membrane"/>
    <property type="evidence" value="ECO:0007669"/>
    <property type="project" value="TreeGrafter"/>
</dbReference>
<evidence type="ECO:0000256" key="3">
    <source>
        <dbReference type="ARBA" id="ARBA00023002"/>
    </source>
</evidence>
<keyword evidence="5" id="KW-0411">Iron-sulfur</keyword>
<dbReference type="GO" id="GO:0046872">
    <property type="term" value="F:metal ion binding"/>
    <property type="evidence" value="ECO:0007669"/>
    <property type="project" value="UniProtKB-KW"/>
</dbReference>
<dbReference type="InterPro" id="IPR017896">
    <property type="entry name" value="4Fe4S_Fe-S-bd"/>
</dbReference>
<dbReference type="GO" id="GO:0016491">
    <property type="term" value="F:oxidoreductase activity"/>
    <property type="evidence" value="ECO:0007669"/>
    <property type="project" value="UniProtKB-KW"/>
</dbReference>
<comment type="caution">
    <text evidence="8">The sequence shown here is derived from an EMBL/GenBank/DDBJ whole genome shotgun (WGS) entry which is preliminary data.</text>
</comment>
<accession>A0A419F9W6</accession>
<name>A0A419F9W6_9BACT</name>
<dbReference type="Pfam" id="PF13183">
    <property type="entry name" value="Fer4_8"/>
    <property type="match status" value="1"/>
</dbReference>
<dbReference type="AlphaFoldDB" id="A0A419F9W6"/>
<dbReference type="Gene3D" id="1.10.1060.10">
    <property type="entry name" value="Alpha-helical ferredoxin"/>
    <property type="match status" value="1"/>
</dbReference>
<dbReference type="InterPro" id="IPR009051">
    <property type="entry name" value="Helical_ferredxn"/>
</dbReference>
<dbReference type="InterPro" id="IPR051460">
    <property type="entry name" value="HdrC_iron-sulfur_subunit"/>
</dbReference>
<evidence type="ECO:0000259" key="7">
    <source>
        <dbReference type="Pfam" id="PF13183"/>
    </source>
</evidence>
<keyword evidence="2" id="KW-0479">Metal-binding</keyword>
<feature type="domain" description="Cysteine-rich" evidence="6">
    <location>
        <begin position="268"/>
        <end position="357"/>
    </location>
</feature>
<evidence type="ECO:0000313" key="9">
    <source>
        <dbReference type="Proteomes" id="UP000285961"/>
    </source>
</evidence>
<evidence type="ECO:0000256" key="2">
    <source>
        <dbReference type="ARBA" id="ARBA00022723"/>
    </source>
</evidence>